<dbReference type="InterPro" id="IPR043128">
    <property type="entry name" value="Rev_trsase/Diguanyl_cyclase"/>
</dbReference>
<accession>A0A7H9BHB4</accession>
<proteinExistence type="predicted"/>
<dbReference type="SUPFAM" id="SSF55073">
    <property type="entry name" value="Nucleotide cyclase"/>
    <property type="match status" value="1"/>
</dbReference>
<comment type="catalytic activity">
    <reaction evidence="7">
        <text>2 GTP = 3',3'-c-di-GMP + 2 diphosphate</text>
        <dbReference type="Rhea" id="RHEA:24898"/>
        <dbReference type="ChEBI" id="CHEBI:33019"/>
        <dbReference type="ChEBI" id="CHEBI:37565"/>
        <dbReference type="ChEBI" id="CHEBI:58805"/>
        <dbReference type="EC" id="2.7.7.65"/>
    </reaction>
</comment>
<dbReference type="SMART" id="SM00091">
    <property type="entry name" value="PAS"/>
    <property type="match status" value="1"/>
</dbReference>
<dbReference type="PROSITE" id="PS50887">
    <property type="entry name" value="GGDEF"/>
    <property type="match status" value="1"/>
</dbReference>
<dbReference type="CDD" id="cd00130">
    <property type="entry name" value="PAS"/>
    <property type="match status" value="1"/>
</dbReference>
<dbReference type="GO" id="GO:0005886">
    <property type="term" value="C:plasma membrane"/>
    <property type="evidence" value="ECO:0007669"/>
    <property type="project" value="UniProtKB-SubCell"/>
</dbReference>
<dbReference type="NCBIfam" id="TIGR00254">
    <property type="entry name" value="GGDEF"/>
    <property type="match status" value="1"/>
</dbReference>
<dbReference type="FunFam" id="3.30.70.270:FF:000001">
    <property type="entry name" value="Diguanylate cyclase domain protein"/>
    <property type="match status" value="1"/>
</dbReference>
<name>A0A7H9BHB4_9NEIS</name>
<dbReference type="InterPro" id="IPR000014">
    <property type="entry name" value="PAS"/>
</dbReference>
<dbReference type="GO" id="GO:1902201">
    <property type="term" value="P:negative regulation of bacterial-type flagellum-dependent cell motility"/>
    <property type="evidence" value="ECO:0007669"/>
    <property type="project" value="TreeGrafter"/>
</dbReference>
<dbReference type="PROSITE" id="PS50112">
    <property type="entry name" value="PAS"/>
    <property type="match status" value="1"/>
</dbReference>
<dbReference type="InterPro" id="IPR029787">
    <property type="entry name" value="Nucleotide_cyclase"/>
</dbReference>
<evidence type="ECO:0000313" key="12">
    <source>
        <dbReference type="EMBL" id="QLG88123.1"/>
    </source>
</evidence>
<dbReference type="GO" id="GO:0052621">
    <property type="term" value="F:diguanylate cyclase activity"/>
    <property type="evidence" value="ECO:0007669"/>
    <property type="project" value="UniProtKB-EC"/>
</dbReference>
<evidence type="ECO:0000256" key="2">
    <source>
        <dbReference type="ARBA" id="ARBA00012528"/>
    </source>
</evidence>
<dbReference type="AlphaFoldDB" id="A0A7H9BHB4"/>
<protein>
    <recommendedName>
        <fullName evidence="2">diguanylate cyclase</fullName>
        <ecNumber evidence="2">2.7.7.65</ecNumber>
    </recommendedName>
</protein>
<comment type="subcellular location">
    <subcellularLocation>
        <location evidence="1">Cell membrane</location>
        <topology evidence="1">Multi-pass membrane protein</topology>
    </subcellularLocation>
</comment>
<evidence type="ECO:0000259" key="10">
    <source>
        <dbReference type="PROSITE" id="PS50113"/>
    </source>
</evidence>
<dbReference type="Gene3D" id="3.30.450.20">
    <property type="entry name" value="PAS domain"/>
    <property type="match status" value="3"/>
</dbReference>
<feature type="domain" description="PAC" evidence="10">
    <location>
        <begin position="396"/>
        <end position="446"/>
    </location>
</feature>
<feature type="transmembrane region" description="Helical" evidence="8">
    <location>
        <begin position="283"/>
        <end position="305"/>
    </location>
</feature>
<evidence type="ECO:0000259" key="9">
    <source>
        <dbReference type="PROSITE" id="PS50112"/>
    </source>
</evidence>
<dbReference type="CDD" id="cd12914">
    <property type="entry name" value="PDC1_DGC_like"/>
    <property type="match status" value="1"/>
</dbReference>
<evidence type="ECO:0000256" key="3">
    <source>
        <dbReference type="ARBA" id="ARBA00022475"/>
    </source>
</evidence>
<organism evidence="12 13">
    <name type="scientific">Chitinibacter bivalviorum</name>
    <dbReference type="NCBI Taxonomy" id="2739434"/>
    <lineage>
        <taxon>Bacteria</taxon>
        <taxon>Pseudomonadati</taxon>
        <taxon>Pseudomonadota</taxon>
        <taxon>Betaproteobacteria</taxon>
        <taxon>Neisseriales</taxon>
        <taxon>Chitinibacteraceae</taxon>
        <taxon>Chitinibacter</taxon>
    </lineage>
</organism>
<dbReference type="Pfam" id="PF00990">
    <property type="entry name" value="GGDEF"/>
    <property type="match status" value="1"/>
</dbReference>
<evidence type="ECO:0000256" key="8">
    <source>
        <dbReference type="SAM" id="Phobius"/>
    </source>
</evidence>
<dbReference type="InterPro" id="IPR000160">
    <property type="entry name" value="GGDEF_dom"/>
</dbReference>
<dbReference type="EMBL" id="CP058627">
    <property type="protein sequence ID" value="QLG88123.1"/>
    <property type="molecule type" value="Genomic_DNA"/>
</dbReference>
<dbReference type="InterPro" id="IPR033479">
    <property type="entry name" value="dCache_1"/>
</dbReference>
<evidence type="ECO:0000259" key="11">
    <source>
        <dbReference type="PROSITE" id="PS50887"/>
    </source>
</evidence>
<keyword evidence="6 8" id="KW-0472">Membrane</keyword>
<dbReference type="PANTHER" id="PTHR45138">
    <property type="entry name" value="REGULATORY COMPONENTS OF SENSORY TRANSDUCTION SYSTEM"/>
    <property type="match status" value="1"/>
</dbReference>
<feature type="domain" description="PAS" evidence="9">
    <location>
        <begin position="324"/>
        <end position="377"/>
    </location>
</feature>
<dbReference type="Pfam" id="PF13426">
    <property type="entry name" value="PAS_9"/>
    <property type="match status" value="1"/>
</dbReference>
<dbReference type="PROSITE" id="PS50113">
    <property type="entry name" value="PAC"/>
    <property type="match status" value="1"/>
</dbReference>
<evidence type="ECO:0000313" key="13">
    <source>
        <dbReference type="Proteomes" id="UP000509597"/>
    </source>
</evidence>
<dbReference type="KEGG" id="chiz:HQ393_07565"/>
<dbReference type="PANTHER" id="PTHR45138:SF9">
    <property type="entry name" value="DIGUANYLATE CYCLASE DGCM-RELATED"/>
    <property type="match status" value="1"/>
</dbReference>
<keyword evidence="5 8" id="KW-1133">Transmembrane helix</keyword>
<dbReference type="Gene3D" id="3.30.70.270">
    <property type="match status" value="1"/>
</dbReference>
<dbReference type="CDD" id="cd12915">
    <property type="entry name" value="PDC2_DGC_like"/>
    <property type="match status" value="1"/>
</dbReference>
<evidence type="ECO:0000256" key="5">
    <source>
        <dbReference type="ARBA" id="ARBA00022989"/>
    </source>
</evidence>
<dbReference type="InterPro" id="IPR000700">
    <property type="entry name" value="PAS-assoc_C"/>
</dbReference>
<dbReference type="RefSeq" id="WP_179358202.1">
    <property type="nucleotide sequence ID" value="NZ_CP058627.1"/>
</dbReference>
<keyword evidence="3" id="KW-1003">Cell membrane</keyword>
<reference evidence="12 13" key="1">
    <citation type="submission" date="2020-07" db="EMBL/GenBank/DDBJ databases">
        <title>Complete genome sequence of Chitinibacter sp. 2T18.</title>
        <authorList>
            <person name="Bae J.-W."/>
            <person name="Choi J.-W."/>
        </authorList>
    </citation>
    <scope>NUCLEOTIDE SEQUENCE [LARGE SCALE GENOMIC DNA]</scope>
    <source>
        <strain evidence="12 13">2T18</strain>
    </source>
</reference>
<sequence length="617" mass="69696">MRWTPRKTSLITLLALIFGLGMIFLLAFQVSSSYNAEVRRARSESENLARVLEGQISSALREVDLVLFDLGDRINSSDLAISNANDAQKQTIQGLLLDKLQRIRQAENIGLVSPDAIITHRALDIPGNLLERDYFALISNNPFRERVYSRLVTTSRAQHQGLVIARRLENDSGEFKGLIVASITSNYFEQLLDQIDLGPHGSVFVIDDELNVITRFPKTAKAIDFDAKLVNKLESEPVATVTINTKAQFGSNLVSYRSIPGTPFLVITSNASIDYLAGWQRNIVYYLIGGGLMLGLTLLMTYHFWRAQRLTKNLSAKELKLSASEARFRQMIETTPVGLVLARMPDFYITYINQHAARMFGLPQAAALSKRAFELYYDRLDFMNQSEDALTGKPINNVECMLKHKEGTPFWANVSMSSASVSDDKTLVIGISDITQRKRLEEELKRRATTDSLTGLANRAYFMESATQEIQRAKRYQRKVCILMLDIDFFKRVNDTYGHHVGDQVIQAMAYVCKNTLRDIDILGRIGGEEFTALLPETRLDQAYEVAERLRCNIEKHVVVLTDGREIYFTSSIGVSEIRNDDLAVDSLLKRADEALYESKHAGRNRVTCFEHMLHPN</sequence>
<keyword evidence="4 8" id="KW-0812">Transmembrane</keyword>
<dbReference type="SMART" id="SM00267">
    <property type="entry name" value="GGDEF"/>
    <property type="match status" value="1"/>
</dbReference>
<dbReference type="EC" id="2.7.7.65" evidence="2"/>
<dbReference type="InterPro" id="IPR050469">
    <property type="entry name" value="Diguanylate_Cyclase"/>
</dbReference>
<gene>
    <name evidence="12" type="ORF">HQ393_07565</name>
</gene>
<keyword evidence="13" id="KW-1185">Reference proteome</keyword>
<dbReference type="Pfam" id="PF02743">
    <property type="entry name" value="dCache_1"/>
    <property type="match status" value="1"/>
</dbReference>
<evidence type="ECO:0000256" key="4">
    <source>
        <dbReference type="ARBA" id="ARBA00022692"/>
    </source>
</evidence>
<dbReference type="NCBIfam" id="TIGR00229">
    <property type="entry name" value="sensory_box"/>
    <property type="match status" value="1"/>
</dbReference>
<evidence type="ECO:0000256" key="7">
    <source>
        <dbReference type="ARBA" id="ARBA00034247"/>
    </source>
</evidence>
<evidence type="ECO:0000256" key="1">
    <source>
        <dbReference type="ARBA" id="ARBA00004651"/>
    </source>
</evidence>
<evidence type="ECO:0000256" key="6">
    <source>
        <dbReference type="ARBA" id="ARBA00023136"/>
    </source>
</evidence>
<feature type="domain" description="GGDEF" evidence="11">
    <location>
        <begin position="478"/>
        <end position="612"/>
    </location>
</feature>
<dbReference type="InterPro" id="IPR035965">
    <property type="entry name" value="PAS-like_dom_sf"/>
</dbReference>
<dbReference type="Proteomes" id="UP000509597">
    <property type="component" value="Chromosome"/>
</dbReference>
<dbReference type="GO" id="GO:0043709">
    <property type="term" value="P:cell adhesion involved in single-species biofilm formation"/>
    <property type="evidence" value="ECO:0007669"/>
    <property type="project" value="TreeGrafter"/>
</dbReference>
<dbReference type="CDD" id="cd01949">
    <property type="entry name" value="GGDEF"/>
    <property type="match status" value="1"/>
</dbReference>
<dbReference type="SUPFAM" id="SSF55785">
    <property type="entry name" value="PYP-like sensor domain (PAS domain)"/>
    <property type="match status" value="1"/>
</dbReference>